<dbReference type="Gene3D" id="2.40.50.100">
    <property type="match status" value="2"/>
</dbReference>
<name>A0ABY9TPH8_9GAMM</name>
<feature type="domain" description="Peripheral subunit-binding (PSBD)" evidence="14">
    <location>
        <begin position="198"/>
        <end position="235"/>
    </location>
</feature>
<dbReference type="InterPro" id="IPR023213">
    <property type="entry name" value="CAT-like_dom_sf"/>
</dbReference>
<evidence type="ECO:0000256" key="2">
    <source>
        <dbReference type="ARBA" id="ARBA00004052"/>
    </source>
</evidence>
<comment type="pathway">
    <text evidence="3 12">Amino-acid degradation; L-lysine degradation via saccharopine pathway; glutaryl-CoA from L-lysine: step 6/6.</text>
</comment>
<dbReference type="InterPro" id="IPR036625">
    <property type="entry name" value="E3-bd_dom_sf"/>
</dbReference>
<dbReference type="PROSITE" id="PS50968">
    <property type="entry name" value="BIOTINYL_LIPOYL"/>
    <property type="match status" value="2"/>
</dbReference>
<feature type="domain" description="Lipoyl-binding" evidence="13">
    <location>
        <begin position="2"/>
        <end position="77"/>
    </location>
</feature>
<evidence type="ECO:0000256" key="4">
    <source>
        <dbReference type="ARBA" id="ARBA00007317"/>
    </source>
</evidence>
<evidence type="ECO:0000256" key="12">
    <source>
        <dbReference type="RuleBase" id="RU361138"/>
    </source>
</evidence>
<organism evidence="15 16">
    <name type="scientific">Thalassotalea psychrophila</name>
    <dbReference type="NCBI Taxonomy" id="3065647"/>
    <lineage>
        <taxon>Bacteria</taxon>
        <taxon>Pseudomonadati</taxon>
        <taxon>Pseudomonadota</taxon>
        <taxon>Gammaproteobacteria</taxon>
        <taxon>Alteromonadales</taxon>
        <taxon>Colwelliaceae</taxon>
        <taxon>Thalassotalea</taxon>
    </lineage>
</organism>
<evidence type="ECO:0000256" key="6">
    <source>
        <dbReference type="ARBA" id="ARBA00019511"/>
    </source>
</evidence>
<dbReference type="InterPro" id="IPR000089">
    <property type="entry name" value="Biotin_lipoyl"/>
</dbReference>
<evidence type="ECO:0000256" key="5">
    <source>
        <dbReference type="ARBA" id="ARBA00012945"/>
    </source>
</evidence>
<dbReference type="PANTHER" id="PTHR43416">
    <property type="entry name" value="DIHYDROLIPOYLLYSINE-RESIDUE SUCCINYLTRANSFERASE COMPONENT OF 2-OXOGLUTARATE DEHYDROGENASE COMPLEX, MITOCHONDRIAL-RELATED"/>
    <property type="match status" value="1"/>
</dbReference>
<evidence type="ECO:0000313" key="15">
    <source>
        <dbReference type="EMBL" id="WNC70702.1"/>
    </source>
</evidence>
<dbReference type="EC" id="2.3.1.61" evidence="5 12"/>
<evidence type="ECO:0000256" key="7">
    <source>
        <dbReference type="ARBA" id="ARBA00022532"/>
    </source>
</evidence>
<dbReference type="EMBL" id="CP134145">
    <property type="protein sequence ID" value="WNC70702.1"/>
    <property type="molecule type" value="Genomic_DNA"/>
</dbReference>
<dbReference type="Pfam" id="PF02817">
    <property type="entry name" value="E3_binding"/>
    <property type="match status" value="1"/>
</dbReference>
<dbReference type="PROSITE" id="PS51826">
    <property type="entry name" value="PSBD"/>
    <property type="match status" value="1"/>
</dbReference>
<dbReference type="PROSITE" id="PS00189">
    <property type="entry name" value="LIPOYL"/>
    <property type="match status" value="2"/>
</dbReference>
<dbReference type="GO" id="GO:0004149">
    <property type="term" value="F:dihydrolipoyllysine-residue succinyltransferase activity"/>
    <property type="evidence" value="ECO:0007669"/>
    <property type="project" value="UniProtKB-EC"/>
</dbReference>
<comment type="catalytic activity">
    <reaction evidence="11 12">
        <text>N(6)-[(R)-dihydrolipoyl]-L-lysyl-[protein] + succinyl-CoA = N(6)-[(R)-S(8)-succinyldihydrolipoyl]-L-lysyl-[protein] + CoA</text>
        <dbReference type="Rhea" id="RHEA:15213"/>
        <dbReference type="Rhea" id="RHEA-COMP:10475"/>
        <dbReference type="Rhea" id="RHEA-COMP:20092"/>
        <dbReference type="ChEBI" id="CHEBI:57287"/>
        <dbReference type="ChEBI" id="CHEBI:57292"/>
        <dbReference type="ChEBI" id="CHEBI:83100"/>
        <dbReference type="ChEBI" id="CHEBI:83120"/>
        <dbReference type="EC" id="2.3.1.61"/>
    </reaction>
</comment>
<feature type="domain" description="Lipoyl-binding" evidence="13">
    <location>
        <begin position="103"/>
        <end position="178"/>
    </location>
</feature>
<comment type="similarity">
    <text evidence="4 12">Belongs to the 2-oxoacid dehydrogenase family.</text>
</comment>
<keyword evidence="9 12" id="KW-0450">Lipoyl</keyword>
<dbReference type="Gene3D" id="4.10.320.10">
    <property type="entry name" value="E3-binding domain"/>
    <property type="match status" value="1"/>
</dbReference>
<dbReference type="InterPro" id="IPR050537">
    <property type="entry name" value="2-oxoacid_dehydrogenase"/>
</dbReference>
<accession>A0ABY9TPH8</accession>
<gene>
    <name evidence="15" type="primary">odhB</name>
    <name evidence="15" type="ORF">RGQ13_11230</name>
</gene>
<dbReference type="NCBIfam" id="TIGR01347">
    <property type="entry name" value="sucB"/>
    <property type="match status" value="1"/>
</dbReference>
<evidence type="ECO:0000313" key="16">
    <source>
        <dbReference type="Proteomes" id="UP001258994"/>
    </source>
</evidence>
<dbReference type="SUPFAM" id="SSF47005">
    <property type="entry name" value="Peripheral subunit-binding domain of 2-oxo acid dehydrogenase complex"/>
    <property type="match status" value="1"/>
</dbReference>
<dbReference type="Gene3D" id="3.30.559.10">
    <property type="entry name" value="Chloramphenicol acetyltransferase-like domain"/>
    <property type="match status" value="1"/>
</dbReference>
<evidence type="ECO:0000259" key="14">
    <source>
        <dbReference type="PROSITE" id="PS51826"/>
    </source>
</evidence>
<evidence type="ECO:0000256" key="9">
    <source>
        <dbReference type="ARBA" id="ARBA00022823"/>
    </source>
</evidence>
<dbReference type="NCBIfam" id="NF004309">
    <property type="entry name" value="PRK05704.1"/>
    <property type="match status" value="1"/>
</dbReference>
<evidence type="ECO:0000256" key="3">
    <source>
        <dbReference type="ARBA" id="ARBA00005145"/>
    </source>
</evidence>
<dbReference type="PANTHER" id="PTHR43416:SF5">
    <property type="entry name" value="DIHYDROLIPOYLLYSINE-RESIDUE SUCCINYLTRANSFERASE COMPONENT OF 2-OXOGLUTARATE DEHYDROGENASE COMPLEX, MITOCHONDRIAL"/>
    <property type="match status" value="1"/>
</dbReference>
<proteinExistence type="inferred from homology"/>
<dbReference type="InterPro" id="IPR011053">
    <property type="entry name" value="Single_hybrid_motif"/>
</dbReference>
<dbReference type="RefSeq" id="WP_348389841.1">
    <property type="nucleotide sequence ID" value="NZ_CP134145.1"/>
</dbReference>
<reference evidence="16" key="1">
    <citation type="submission" date="2023-09" db="EMBL/GenBank/DDBJ databases">
        <authorList>
            <person name="Zhang C."/>
        </authorList>
    </citation>
    <scope>NUCLEOTIDE SEQUENCE [LARGE SCALE GENOMIC DNA]</scope>
    <source>
        <strain evidence="16">SQ149</strain>
    </source>
</reference>
<dbReference type="InterPro" id="IPR001078">
    <property type="entry name" value="2-oxoacid_DH_actylTfrase"/>
</dbReference>
<dbReference type="InterPro" id="IPR006255">
    <property type="entry name" value="SucB"/>
</dbReference>
<dbReference type="CDD" id="cd06849">
    <property type="entry name" value="lipoyl_domain"/>
    <property type="match status" value="2"/>
</dbReference>
<evidence type="ECO:0000259" key="13">
    <source>
        <dbReference type="PROSITE" id="PS50968"/>
    </source>
</evidence>
<dbReference type="InterPro" id="IPR004167">
    <property type="entry name" value="PSBD"/>
</dbReference>
<dbReference type="InterPro" id="IPR003016">
    <property type="entry name" value="2-oxoA_DH_lipoyl-BS"/>
</dbReference>
<dbReference type="SUPFAM" id="SSF51230">
    <property type="entry name" value="Single hybrid motif"/>
    <property type="match status" value="2"/>
</dbReference>
<dbReference type="Proteomes" id="UP001258994">
    <property type="component" value="Chromosome"/>
</dbReference>
<sequence length="492" mass="52110">MTTEIKVPVLPESVADATVATWHVQVGDAVTRDQILVDIETDKVVLEVVALEEGVITAINEVEGATVLGDQVIGVIAAAGAKAAPAAKKANAESSAPTAAAKVIDINVPVLPESVADATVSTWHVSEGETVTRDQNLVDIETDKVVLEVVAQEDGVIGKIIHAEGDTVLGDQTIGHLNAGAVSAPVAATVEETAGDDIASPSVRRLLTENGLSASQVTGSGKGGRISKEDVEAHLAAAKAPKAAAKAAPAASAPVVAQGERSQKRVPMTRLRKTIANRLLEAKNSTAMLTTFNEVNMKPIMDLRKQYKDLFEKTHDTRLGFMSFYVKAVTEALKRFPAVNASIDGDDIVYHNFFDISIAVSTPRGLVTPVLRDADQLGMAGIENGIRDLAIKGRDGKLTMDEMMGGNFTITNGGVFGSLISTPILNLPQAAILGMHKIQDRPMAVNGKVEILPMMYLALSYDHRLIDGKESVGFLVTIKELLEDPARLLLDI</sequence>
<evidence type="ECO:0000256" key="10">
    <source>
        <dbReference type="ARBA" id="ARBA00023315"/>
    </source>
</evidence>
<dbReference type="Pfam" id="PF00364">
    <property type="entry name" value="Biotin_lipoyl"/>
    <property type="match status" value="2"/>
</dbReference>
<protein>
    <recommendedName>
        <fullName evidence="6 12">Dihydrolipoyllysine-residue succinyltransferase component of 2-oxoglutarate dehydrogenase complex</fullName>
        <ecNumber evidence="5 12">2.3.1.61</ecNumber>
    </recommendedName>
    <alternativeName>
        <fullName evidence="12">2-oxoglutarate dehydrogenase complex component E2</fullName>
    </alternativeName>
</protein>
<comment type="function">
    <text evidence="2 12">E2 component of the 2-oxoglutarate dehydrogenase (OGDH) complex which catalyzes the second step in the conversion of 2-oxoglutarate to succinyl-CoA and CO(2).</text>
</comment>
<evidence type="ECO:0000256" key="1">
    <source>
        <dbReference type="ARBA" id="ARBA00001938"/>
    </source>
</evidence>
<evidence type="ECO:0000256" key="11">
    <source>
        <dbReference type="ARBA" id="ARBA00052761"/>
    </source>
</evidence>
<evidence type="ECO:0000256" key="8">
    <source>
        <dbReference type="ARBA" id="ARBA00022679"/>
    </source>
</evidence>
<dbReference type="SUPFAM" id="SSF52777">
    <property type="entry name" value="CoA-dependent acyltransferases"/>
    <property type="match status" value="1"/>
</dbReference>
<keyword evidence="8 12" id="KW-0808">Transferase</keyword>
<keyword evidence="7 12" id="KW-0816">Tricarboxylic acid cycle</keyword>
<dbReference type="Pfam" id="PF00198">
    <property type="entry name" value="2-oxoacid_dh"/>
    <property type="match status" value="1"/>
</dbReference>
<keyword evidence="16" id="KW-1185">Reference proteome</keyword>
<keyword evidence="10 12" id="KW-0012">Acyltransferase</keyword>
<comment type="cofactor">
    <cofactor evidence="1">
        <name>(R)-lipoate</name>
        <dbReference type="ChEBI" id="CHEBI:83088"/>
    </cofactor>
</comment>